<accession>A0A7M2Z0B5</accession>
<organism evidence="11 12">
    <name type="scientific">Gaiella occulta</name>
    <dbReference type="NCBI Taxonomy" id="1002870"/>
    <lineage>
        <taxon>Bacteria</taxon>
        <taxon>Bacillati</taxon>
        <taxon>Actinomycetota</taxon>
        <taxon>Thermoleophilia</taxon>
        <taxon>Gaiellales</taxon>
        <taxon>Gaiellaceae</taxon>
        <taxon>Gaiella</taxon>
    </lineage>
</organism>
<dbReference type="Pfam" id="PF00355">
    <property type="entry name" value="Rieske"/>
    <property type="match status" value="1"/>
</dbReference>
<evidence type="ECO:0000256" key="9">
    <source>
        <dbReference type="SAM" id="MobiDB-lite"/>
    </source>
</evidence>
<keyword evidence="3" id="KW-0001">2Fe-2S</keyword>
<keyword evidence="5" id="KW-0560">Oxidoreductase</keyword>
<dbReference type="RefSeq" id="WP_181813260.1">
    <property type="nucleotide sequence ID" value="NZ_QQZY01000001.1"/>
</dbReference>
<dbReference type="InterPro" id="IPR001128">
    <property type="entry name" value="Cyt_P450"/>
</dbReference>
<comment type="similarity">
    <text evidence="1">Belongs to the cytochrome P450 family.</text>
</comment>
<dbReference type="CDD" id="cd11033">
    <property type="entry name" value="CYP142-like"/>
    <property type="match status" value="1"/>
</dbReference>
<dbReference type="Gene3D" id="2.102.10.10">
    <property type="entry name" value="Rieske [2Fe-2S] iron-sulphur domain"/>
    <property type="match status" value="1"/>
</dbReference>
<dbReference type="SUPFAM" id="SSF48264">
    <property type="entry name" value="Cytochrome P450"/>
    <property type="match status" value="1"/>
</dbReference>
<proteinExistence type="inferred from homology"/>
<dbReference type="InterPro" id="IPR036396">
    <property type="entry name" value="Cyt_P450_sf"/>
</dbReference>
<dbReference type="InterPro" id="IPR017941">
    <property type="entry name" value="Rieske_2Fe-2S"/>
</dbReference>
<dbReference type="Pfam" id="PF00067">
    <property type="entry name" value="p450"/>
    <property type="match status" value="1"/>
</dbReference>
<dbReference type="PRINTS" id="PR00359">
    <property type="entry name" value="BP450"/>
</dbReference>
<dbReference type="GO" id="GO:0005506">
    <property type="term" value="F:iron ion binding"/>
    <property type="evidence" value="ECO:0007669"/>
    <property type="project" value="InterPro"/>
</dbReference>
<dbReference type="FunFam" id="1.10.630.10:FF:000018">
    <property type="entry name" value="Cytochrome P450 monooxygenase"/>
    <property type="match status" value="1"/>
</dbReference>
<evidence type="ECO:0000259" key="10">
    <source>
        <dbReference type="PROSITE" id="PS51296"/>
    </source>
</evidence>
<keyword evidence="7" id="KW-0411">Iron-sulfur</keyword>
<sequence length="561" mass="62878">MTDSQASTIEGPAWHRVGPFDDAPDGTLHRVEVEGRAVCVGRVEGAWVAFDDTCTHEECPLSDGELDGRVIVCPCHGSEFDLRTGDVLTPPALDPLPIYDARVVDGALEVRLSPPPAAAEAVHEREDHVPEAVARSATVAGPSLEGLALDDIDLTDLDVWERRVPYDWLTLLRREAPLHWQPERDGRGFWVFTRYDDIVAVSKDFETYSSEVGGTSLQDLTPEEVEARKSMIDTDPPAHTRMRALVNKGFTPRVVNTYEERIRGIARGILAQAFRQDAFDWVEAVASEIPMWVFSEIMGLPVEDRRLIIELGDKILGNTDPEVVGEEYVVERALHDPELRKLPFSSPFSLDLIEYGRRLGEARRREPRDDITTRLVQAEVDGSQLGEHEFGLFFILLTTAGNETTRHTISLGLLDLLEHPDEAARLVADPSLAATAADEILRRAHPVHHFRRTATRDTTVHGRRIRAGDKVTMWYAAGNYDEEKFADPFRLDVGRTPNRHLTFGLGGPHFCLGAHLAKLEVKIWLEEMVPYLERIELAGAPTRLRSNFFNGIKRLPVRVRA</sequence>
<evidence type="ECO:0000256" key="2">
    <source>
        <dbReference type="ARBA" id="ARBA00022617"/>
    </source>
</evidence>
<dbReference type="PANTHER" id="PTHR46696:SF4">
    <property type="entry name" value="BIOTIN BIOSYNTHESIS CYTOCHROME P450"/>
    <property type="match status" value="1"/>
</dbReference>
<dbReference type="Proteomes" id="UP000254134">
    <property type="component" value="Unassembled WGS sequence"/>
</dbReference>
<dbReference type="Gene3D" id="1.10.630.10">
    <property type="entry name" value="Cytochrome P450"/>
    <property type="match status" value="1"/>
</dbReference>
<dbReference type="InterPro" id="IPR002397">
    <property type="entry name" value="Cyt_P450_B"/>
</dbReference>
<dbReference type="GO" id="GO:0036199">
    <property type="term" value="F:cholest-4-en-3-one 26-monooxygenase activity"/>
    <property type="evidence" value="ECO:0007669"/>
    <property type="project" value="TreeGrafter"/>
</dbReference>
<evidence type="ECO:0000256" key="7">
    <source>
        <dbReference type="ARBA" id="ARBA00023014"/>
    </source>
</evidence>
<reference evidence="12" key="2">
    <citation type="journal article" date="2019" name="MicrobiologyOpen">
        <title>High-quality draft genome sequence of Gaiella occulta isolated from a 150 meter deep mineral water borehole and comparison with the genome sequences of other deep-branching lineages of the phylum Actinobacteria.</title>
        <authorList>
            <person name="Severino R."/>
            <person name="Froufe H.J.C."/>
            <person name="Barroso C."/>
            <person name="Albuquerque L."/>
            <person name="Lobo-da-Cunha A."/>
            <person name="da Costa M.S."/>
            <person name="Egas C."/>
        </authorList>
    </citation>
    <scope>NUCLEOTIDE SEQUENCE [LARGE SCALE GENOMIC DNA]</scope>
    <source>
        <strain evidence="12">F2-233</strain>
    </source>
</reference>
<gene>
    <name evidence="11" type="ORF">Gocc_0140</name>
</gene>
<evidence type="ECO:0000313" key="12">
    <source>
        <dbReference type="Proteomes" id="UP000254134"/>
    </source>
</evidence>
<dbReference type="GO" id="GO:0008395">
    <property type="term" value="F:steroid hydroxylase activity"/>
    <property type="evidence" value="ECO:0007669"/>
    <property type="project" value="TreeGrafter"/>
</dbReference>
<feature type="region of interest" description="Disordered" evidence="9">
    <location>
        <begin position="1"/>
        <end position="20"/>
    </location>
</feature>
<keyword evidence="4" id="KW-0479">Metal-binding</keyword>
<evidence type="ECO:0000313" key="11">
    <source>
        <dbReference type="EMBL" id="RDI75721.1"/>
    </source>
</evidence>
<feature type="domain" description="Rieske" evidence="10">
    <location>
        <begin position="14"/>
        <end position="110"/>
    </location>
</feature>
<dbReference type="EMBL" id="QQZY01000001">
    <property type="protein sequence ID" value="RDI75721.1"/>
    <property type="molecule type" value="Genomic_DNA"/>
</dbReference>
<evidence type="ECO:0000256" key="1">
    <source>
        <dbReference type="ARBA" id="ARBA00010617"/>
    </source>
</evidence>
<evidence type="ECO:0000256" key="3">
    <source>
        <dbReference type="ARBA" id="ARBA00022714"/>
    </source>
</evidence>
<dbReference type="GO" id="GO:0020037">
    <property type="term" value="F:heme binding"/>
    <property type="evidence" value="ECO:0007669"/>
    <property type="project" value="InterPro"/>
</dbReference>
<dbReference type="SUPFAM" id="SSF50022">
    <property type="entry name" value="ISP domain"/>
    <property type="match status" value="1"/>
</dbReference>
<protein>
    <submittedName>
        <fullName evidence="11">Rieske [2Fe-2S] domain</fullName>
    </submittedName>
</protein>
<evidence type="ECO:0000256" key="6">
    <source>
        <dbReference type="ARBA" id="ARBA00023004"/>
    </source>
</evidence>
<name>A0A7M2Z0B5_9ACTN</name>
<dbReference type="AlphaFoldDB" id="A0A7M2Z0B5"/>
<dbReference type="CDD" id="cd03528">
    <property type="entry name" value="Rieske_RO_ferredoxin"/>
    <property type="match status" value="1"/>
</dbReference>
<dbReference type="PANTHER" id="PTHR46696">
    <property type="entry name" value="P450, PUTATIVE (EUROFUNG)-RELATED"/>
    <property type="match status" value="1"/>
</dbReference>
<reference evidence="11 12" key="1">
    <citation type="submission" date="2018-07" db="EMBL/GenBank/DDBJ databases">
        <title>High-quality-draft genome sequence of Gaiella occulta.</title>
        <authorList>
            <person name="Severino R."/>
            <person name="Froufe H.J.C."/>
            <person name="Rainey F.A."/>
            <person name="Barroso C."/>
            <person name="Albuquerque L."/>
            <person name="Lobo-Da-Cunha A."/>
            <person name="Da Costa M.S."/>
            <person name="Egas C."/>
        </authorList>
    </citation>
    <scope>NUCLEOTIDE SEQUENCE [LARGE SCALE GENOMIC DNA]</scope>
    <source>
        <strain evidence="11 12">F2-233</strain>
    </source>
</reference>
<keyword evidence="12" id="KW-1185">Reference proteome</keyword>
<keyword evidence="2" id="KW-0349">Heme</keyword>
<dbReference type="PROSITE" id="PS51296">
    <property type="entry name" value="RIESKE"/>
    <property type="match status" value="1"/>
</dbReference>
<dbReference type="InterPro" id="IPR036922">
    <property type="entry name" value="Rieske_2Fe-2S_sf"/>
</dbReference>
<evidence type="ECO:0000256" key="8">
    <source>
        <dbReference type="ARBA" id="ARBA00023033"/>
    </source>
</evidence>
<comment type="caution">
    <text evidence="11">The sequence shown here is derived from an EMBL/GenBank/DDBJ whole genome shotgun (WGS) entry which is preliminary data.</text>
</comment>
<evidence type="ECO:0000256" key="5">
    <source>
        <dbReference type="ARBA" id="ARBA00023002"/>
    </source>
</evidence>
<evidence type="ECO:0000256" key="4">
    <source>
        <dbReference type="ARBA" id="ARBA00022723"/>
    </source>
</evidence>
<keyword evidence="8" id="KW-0503">Monooxygenase</keyword>
<dbReference type="GO" id="GO:0051537">
    <property type="term" value="F:2 iron, 2 sulfur cluster binding"/>
    <property type="evidence" value="ECO:0007669"/>
    <property type="project" value="UniProtKB-KW"/>
</dbReference>
<dbReference type="GO" id="GO:0006707">
    <property type="term" value="P:cholesterol catabolic process"/>
    <property type="evidence" value="ECO:0007669"/>
    <property type="project" value="TreeGrafter"/>
</dbReference>
<keyword evidence="6" id="KW-0408">Iron</keyword>